<dbReference type="Gene3D" id="3.50.30.10">
    <property type="entry name" value="Phosphohistidine domain"/>
    <property type="match status" value="1"/>
</dbReference>
<dbReference type="RefSeq" id="WP_100713491.1">
    <property type="nucleotide sequence ID" value="NZ_NPDY01000005.1"/>
</dbReference>
<feature type="domain" description="PEP-utilising enzyme mobile" evidence="21">
    <location>
        <begin position="166"/>
        <end position="237"/>
    </location>
</feature>
<dbReference type="AlphaFoldDB" id="A0A2M9ZN32"/>
<keyword evidence="9 17" id="KW-0963">Cytoplasm</keyword>
<evidence type="ECO:0000256" key="18">
    <source>
        <dbReference type="PIRSR" id="PIRSR000732-1"/>
    </source>
</evidence>
<evidence type="ECO:0000256" key="2">
    <source>
        <dbReference type="ARBA" id="ARBA00001946"/>
    </source>
</evidence>
<dbReference type="InterPro" id="IPR006318">
    <property type="entry name" value="PTS_EI-like"/>
</dbReference>
<evidence type="ECO:0000256" key="19">
    <source>
        <dbReference type="PIRSR" id="PIRSR000732-2"/>
    </source>
</evidence>
<evidence type="ECO:0000259" key="21">
    <source>
        <dbReference type="Pfam" id="PF00391"/>
    </source>
</evidence>
<dbReference type="EMBL" id="NPDY01000005">
    <property type="protein sequence ID" value="PJZ70154.1"/>
    <property type="molecule type" value="Genomic_DNA"/>
</dbReference>
<evidence type="ECO:0000256" key="7">
    <source>
        <dbReference type="ARBA" id="ARBA00016544"/>
    </source>
</evidence>
<dbReference type="EC" id="2.7.3.9" evidence="6 17"/>
<feature type="active site" description="Tele-phosphohistidine intermediate" evidence="18">
    <location>
        <position position="201"/>
    </location>
</feature>
<feature type="domain" description="PEP-utilising enzyme C-terminal" evidence="22">
    <location>
        <begin position="261"/>
        <end position="547"/>
    </location>
</feature>
<reference evidence="26 27" key="1">
    <citation type="submission" date="2017-07" db="EMBL/GenBank/DDBJ databases">
        <title>Leptospira spp. isolated from tropical soils.</title>
        <authorList>
            <person name="Thibeaux R."/>
            <person name="Iraola G."/>
            <person name="Ferres I."/>
            <person name="Bierque E."/>
            <person name="Girault D."/>
            <person name="Soupe-Gilbert M.-E."/>
            <person name="Picardeau M."/>
            <person name="Goarant C."/>
        </authorList>
    </citation>
    <scope>NUCLEOTIDE SEQUENCE [LARGE SCALE GENOMIC DNA]</scope>
    <source>
        <strain evidence="25 27">FH1-B-B1</strain>
        <strain evidence="24 26">FH1-B-C1</strain>
    </source>
</reference>
<keyword evidence="14 17" id="KW-0418">Kinase</keyword>
<accession>A0A2M9ZN32</accession>
<comment type="cofactor">
    <cofactor evidence="2 17 20">
        <name>Mg(2+)</name>
        <dbReference type="ChEBI" id="CHEBI:18420"/>
    </cofactor>
</comment>
<proteinExistence type="inferred from homology"/>
<dbReference type="PRINTS" id="PR01736">
    <property type="entry name" value="PHPHTRNFRASE"/>
</dbReference>
<evidence type="ECO:0000256" key="3">
    <source>
        <dbReference type="ARBA" id="ARBA00002728"/>
    </source>
</evidence>
<evidence type="ECO:0000256" key="6">
    <source>
        <dbReference type="ARBA" id="ARBA00012232"/>
    </source>
</evidence>
<feature type="binding site" evidence="19">
    <location>
        <position position="304"/>
    </location>
    <ligand>
        <name>phosphoenolpyruvate</name>
        <dbReference type="ChEBI" id="CHEBI:58702"/>
    </ligand>
</feature>
<feature type="binding site" evidence="20">
    <location>
        <position position="461"/>
    </location>
    <ligand>
        <name>Mg(2+)</name>
        <dbReference type="ChEBI" id="CHEBI:18420"/>
    </ligand>
</feature>
<dbReference type="Gene3D" id="3.20.20.60">
    <property type="entry name" value="Phosphoenolpyruvate-binding domains"/>
    <property type="match status" value="1"/>
</dbReference>
<evidence type="ECO:0000256" key="9">
    <source>
        <dbReference type="ARBA" id="ARBA00022490"/>
    </source>
</evidence>
<dbReference type="InterPro" id="IPR040442">
    <property type="entry name" value="Pyrv_kinase-like_dom_sf"/>
</dbReference>
<dbReference type="PIRSF" id="PIRSF000732">
    <property type="entry name" value="PTS_enzyme_I"/>
    <property type="match status" value="1"/>
</dbReference>
<dbReference type="InterPro" id="IPR015813">
    <property type="entry name" value="Pyrv/PenolPyrv_kinase-like_dom"/>
</dbReference>
<dbReference type="SUPFAM" id="SSF47831">
    <property type="entry name" value="Enzyme I of the PEP:sugar phosphotransferase system HPr-binding (sub)domain"/>
    <property type="match status" value="1"/>
</dbReference>
<protein>
    <recommendedName>
        <fullName evidence="7 17">Phosphoenolpyruvate-protein phosphotransferase</fullName>
        <ecNumber evidence="6 17">2.7.3.9</ecNumber>
    </recommendedName>
    <alternativeName>
        <fullName evidence="16 17">Phosphotransferase system, enzyme I</fullName>
    </alternativeName>
</protein>
<evidence type="ECO:0000313" key="27">
    <source>
        <dbReference type="Proteomes" id="UP000231990"/>
    </source>
</evidence>
<dbReference type="NCBIfam" id="TIGR01417">
    <property type="entry name" value="PTS_I_fam"/>
    <property type="match status" value="1"/>
</dbReference>
<dbReference type="Pfam" id="PF05524">
    <property type="entry name" value="PEP-utilisers_N"/>
    <property type="match status" value="1"/>
</dbReference>
<dbReference type="GO" id="GO:0005737">
    <property type="term" value="C:cytoplasm"/>
    <property type="evidence" value="ECO:0007669"/>
    <property type="project" value="UniProtKB-SubCell"/>
</dbReference>
<evidence type="ECO:0000259" key="22">
    <source>
        <dbReference type="Pfam" id="PF02896"/>
    </source>
</evidence>
<evidence type="ECO:0000256" key="10">
    <source>
        <dbReference type="ARBA" id="ARBA00022597"/>
    </source>
</evidence>
<dbReference type="Proteomes" id="UP000231990">
    <property type="component" value="Unassembled WGS sequence"/>
</dbReference>
<dbReference type="InterPro" id="IPR024692">
    <property type="entry name" value="PTS_EI"/>
</dbReference>
<dbReference type="InterPro" id="IPR023151">
    <property type="entry name" value="PEP_util_CS"/>
</dbReference>
<evidence type="ECO:0000256" key="17">
    <source>
        <dbReference type="PIRNR" id="PIRNR000732"/>
    </source>
</evidence>
<keyword evidence="11 17" id="KW-0808">Transferase</keyword>
<keyword evidence="25" id="KW-0670">Pyruvate</keyword>
<evidence type="ECO:0000256" key="12">
    <source>
        <dbReference type="ARBA" id="ARBA00022683"/>
    </source>
</evidence>
<evidence type="ECO:0000313" key="25">
    <source>
        <dbReference type="EMBL" id="PJZ73343.1"/>
    </source>
</evidence>
<evidence type="ECO:0000256" key="14">
    <source>
        <dbReference type="ARBA" id="ARBA00022777"/>
    </source>
</evidence>
<keyword evidence="10 17" id="KW-0762">Sugar transport</keyword>
<comment type="caution">
    <text evidence="25">The sequence shown here is derived from an EMBL/GenBank/DDBJ whole genome shotgun (WGS) entry which is preliminary data.</text>
</comment>
<keyword evidence="15 17" id="KW-0460">Magnesium</keyword>
<comment type="similarity">
    <text evidence="5 17">Belongs to the PEP-utilizing enzyme family.</text>
</comment>
<feature type="domain" description="Phosphotransferase system enzyme I N-terminal" evidence="23">
    <location>
        <begin position="12"/>
        <end position="136"/>
    </location>
</feature>
<dbReference type="InterPro" id="IPR008279">
    <property type="entry name" value="PEP-util_enz_mobile_dom"/>
</dbReference>
<evidence type="ECO:0000259" key="23">
    <source>
        <dbReference type="Pfam" id="PF05524"/>
    </source>
</evidence>
<keyword evidence="12 17" id="KW-0598">Phosphotransferase system</keyword>
<dbReference type="GO" id="GO:0008965">
    <property type="term" value="F:phosphoenolpyruvate-protein phosphotransferase activity"/>
    <property type="evidence" value="ECO:0007669"/>
    <property type="project" value="UniProtKB-EC"/>
</dbReference>
<comment type="subcellular location">
    <subcellularLocation>
        <location evidence="4 17">Cytoplasm</location>
    </subcellularLocation>
</comment>
<evidence type="ECO:0000256" key="15">
    <source>
        <dbReference type="ARBA" id="ARBA00022842"/>
    </source>
</evidence>
<dbReference type="PROSITE" id="PS00742">
    <property type="entry name" value="PEP_ENZYMES_2"/>
    <property type="match status" value="1"/>
</dbReference>
<dbReference type="GO" id="GO:0046872">
    <property type="term" value="F:metal ion binding"/>
    <property type="evidence" value="ECO:0007669"/>
    <property type="project" value="UniProtKB-KW"/>
</dbReference>
<dbReference type="GO" id="GO:0016301">
    <property type="term" value="F:kinase activity"/>
    <property type="evidence" value="ECO:0007669"/>
    <property type="project" value="UniProtKB-KW"/>
</dbReference>
<dbReference type="InterPro" id="IPR008731">
    <property type="entry name" value="PTS_EIN"/>
</dbReference>
<dbReference type="Gene3D" id="1.10.274.10">
    <property type="entry name" value="PtsI, HPr-binding domain"/>
    <property type="match status" value="1"/>
</dbReference>
<evidence type="ECO:0000256" key="16">
    <source>
        <dbReference type="ARBA" id="ARBA00033235"/>
    </source>
</evidence>
<dbReference type="Proteomes" id="UP000231962">
    <property type="component" value="Unassembled WGS sequence"/>
</dbReference>
<sequence>MASIGKRTIYPGIVAFPGRFYGRCVKIGSKRRALVHGAYIHESEKPSELAKLERAVSITKTELRGILSQLGDRPQDNELKAILETQVTLTEDPMLLSSIRDKIRNNAENAFLAVQNSIHEWMEKFNRIDDPYFRERSDHLQDISNRFLENLLDKKEEVSFLSEATDDVILVARELNPSQMILMDKSRIRGIITDLGGKTGHMAILARNFGIPTIVGLKQFYSQVKDNEFVLLDGDNGQVVRNPAIEEVKYYGASSPYPLQEKKGKTLKAVTKDGIRIKVKCNLESDGDCDLAKKHEVEGVGLFRSESLFLKYQDKNVSGEEQFEAYKRIAEGMDPSPVYIRTFDIGADKFSTGEFEENPFLGNRGIRYSLQNLDWFKEQLTAILRASSYGNISIMLPMVTSLSEIRKTKELLNECKKELSAQKEKFHRKIKLGIMVETPSAVSSLDLLVQEVDFISVGTNDLLQYLMAVDRNNLNVSNLYNPFHVSFLRSLAQIIETTRKYEVPLSICGEIASDTNFTILLIGLGFRELSVSLPFVSSIRKIVNSIDLKQAKQLVKKILELSEKEEYEAIESFLFSKHLE</sequence>
<dbReference type="PANTHER" id="PTHR46244:SF3">
    <property type="entry name" value="PHOSPHOENOLPYRUVATE-PROTEIN PHOSPHOTRANSFERASE"/>
    <property type="match status" value="1"/>
</dbReference>
<feature type="binding site" evidence="20">
    <location>
        <position position="437"/>
    </location>
    <ligand>
        <name>Mg(2+)</name>
        <dbReference type="ChEBI" id="CHEBI:18420"/>
    </ligand>
</feature>
<evidence type="ECO:0000313" key="26">
    <source>
        <dbReference type="Proteomes" id="UP000231962"/>
    </source>
</evidence>
<evidence type="ECO:0000256" key="4">
    <source>
        <dbReference type="ARBA" id="ARBA00004496"/>
    </source>
</evidence>
<evidence type="ECO:0000256" key="13">
    <source>
        <dbReference type="ARBA" id="ARBA00022723"/>
    </source>
</evidence>
<dbReference type="InterPro" id="IPR036637">
    <property type="entry name" value="Phosphohistidine_dom_sf"/>
</dbReference>
<feature type="active site" description="Proton donor" evidence="18">
    <location>
        <position position="508"/>
    </location>
</feature>
<feature type="binding site" evidence="19">
    <location>
        <position position="471"/>
    </location>
    <ligand>
        <name>phosphoenolpyruvate</name>
        <dbReference type="ChEBI" id="CHEBI:58702"/>
    </ligand>
</feature>
<dbReference type="InterPro" id="IPR036618">
    <property type="entry name" value="PtsI_HPr-bd_sf"/>
</dbReference>
<keyword evidence="8 17" id="KW-0813">Transport</keyword>
<evidence type="ECO:0000256" key="20">
    <source>
        <dbReference type="PIRSR" id="PIRSR000732-3"/>
    </source>
</evidence>
<comment type="catalytic activity">
    <reaction evidence="1 17">
        <text>L-histidyl-[protein] + phosphoenolpyruvate = N(pros)-phospho-L-histidyl-[protein] + pyruvate</text>
        <dbReference type="Rhea" id="RHEA:23880"/>
        <dbReference type="Rhea" id="RHEA-COMP:9745"/>
        <dbReference type="Rhea" id="RHEA-COMP:9746"/>
        <dbReference type="ChEBI" id="CHEBI:15361"/>
        <dbReference type="ChEBI" id="CHEBI:29979"/>
        <dbReference type="ChEBI" id="CHEBI:58702"/>
        <dbReference type="ChEBI" id="CHEBI:64837"/>
        <dbReference type="EC" id="2.7.3.9"/>
    </reaction>
</comment>
<feature type="binding site" evidence="19">
    <location>
        <begin position="460"/>
        <end position="461"/>
    </location>
    <ligand>
        <name>phosphoenolpyruvate</name>
        <dbReference type="ChEBI" id="CHEBI:58702"/>
    </ligand>
</feature>
<dbReference type="OrthoDB" id="9765468at2"/>
<evidence type="ECO:0000256" key="1">
    <source>
        <dbReference type="ARBA" id="ARBA00000683"/>
    </source>
</evidence>
<dbReference type="GO" id="GO:0009401">
    <property type="term" value="P:phosphoenolpyruvate-dependent sugar phosphotransferase system"/>
    <property type="evidence" value="ECO:0007669"/>
    <property type="project" value="UniProtKB-KW"/>
</dbReference>
<evidence type="ECO:0000256" key="8">
    <source>
        <dbReference type="ARBA" id="ARBA00022448"/>
    </source>
</evidence>
<evidence type="ECO:0000256" key="11">
    <source>
        <dbReference type="ARBA" id="ARBA00022679"/>
    </source>
</evidence>
<dbReference type="InterPro" id="IPR000121">
    <property type="entry name" value="PEP_util_C"/>
</dbReference>
<dbReference type="PANTHER" id="PTHR46244">
    <property type="entry name" value="PHOSPHOENOLPYRUVATE-PROTEIN PHOSPHOTRANSFERASE"/>
    <property type="match status" value="1"/>
</dbReference>
<keyword evidence="13 17" id="KW-0479">Metal-binding</keyword>
<evidence type="ECO:0000313" key="24">
    <source>
        <dbReference type="EMBL" id="PJZ70154.1"/>
    </source>
</evidence>
<comment type="function">
    <text evidence="3 17">General (non sugar-specific) component of the phosphoenolpyruvate-dependent sugar phosphotransferase system (sugar PTS). This major carbohydrate active-transport system catalyzes the phosphorylation of incoming sugar substrates concomitantly with their translocation across the cell membrane. Enzyme I transfers the phosphoryl group from phosphoenolpyruvate (PEP) to the phosphoryl carrier protein (HPr).</text>
</comment>
<name>A0A2M9ZN32_9LEPT</name>
<organism evidence="25 27">
    <name type="scientific">Leptospira perolatii</name>
    <dbReference type="NCBI Taxonomy" id="2023191"/>
    <lineage>
        <taxon>Bacteria</taxon>
        <taxon>Pseudomonadati</taxon>
        <taxon>Spirochaetota</taxon>
        <taxon>Spirochaetia</taxon>
        <taxon>Leptospirales</taxon>
        <taxon>Leptospiraceae</taxon>
        <taxon>Leptospira</taxon>
    </lineage>
</organism>
<keyword evidence="26" id="KW-1185">Reference proteome</keyword>
<dbReference type="SUPFAM" id="SSF51621">
    <property type="entry name" value="Phosphoenolpyruvate/pyruvate domain"/>
    <property type="match status" value="1"/>
</dbReference>
<evidence type="ECO:0000256" key="5">
    <source>
        <dbReference type="ARBA" id="ARBA00007837"/>
    </source>
</evidence>
<feature type="binding site" evidence="19">
    <location>
        <position position="341"/>
    </location>
    <ligand>
        <name>phosphoenolpyruvate</name>
        <dbReference type="ChEBI" id="CHEBI:58702"/>
    </ligand>
</feature>
<dbReference type="EMBL" id="NPDZ01000005">
    <property type="protein sequence ID" value="PJZ73343.1"/>
    <property type="molecule type" value="Genomic_DNA"/>
</dbReference>
<dbReference type="SUPFAM" id="SSF52009">
    <property type="entry name" value="Phosphohistidine domain"/>
    <property type="match status" value="1"/>
</dbReference>
<dbReference type="Pfam" id="PF00391">
    <property type="entry name" value="PEP-utilizers"/>
    <property type="match status" value="1"/>
</dbReference>
<dbReference type="Pfam" id="PF02896">
    <property type="entry name" value="PEP-utilizers_C"/>
    <property type="match status" value="1"/>
</dbReference>
<dbReference type="InterPro" id="IPR050499">
    <property type="entry name" value="PEP-utilizing_PTS_enzyme"/>
</dbReference>
<gene>
    <name evidence="25" type="primary">ptsP</name>
    <name evidence="24" type="ORF">CH360_08020</name>
    <name evidence="25" type="ORF">CH373_10275</name>
</gene>